<keyword evidence="2" id="KW-0732">Signal</keyword>
<dbReference type="Proteomes" id="UP001151760">
    <property type="component" value="Unassembled WGS sequence"/>
</dbReference>
<gene>
    <name evidence="3" type="ORF">Tco_0680599</name>
</gene>
<name>A0ABQ4XM42_9ASTR</name>
<keyword evidence="1" id="KW-0812">Transmembrane</keyword>
<evidence type="ECO:0000256" key="2">
    <source>
        <dbReference type="SAM" id="SignalP"/>
    </source>
</evidence>
<keyword evidence="4" id="KW-1185">Reference proteome</keyword>
<proteinExistence type="predicted"/>
<keyword evidence="1" id="KW-0472">Membrane</keyword>
<organism evidence="3 4">
    <name type="scientific">Tanacetum coccineum</name>
    <dbReference type="NCBI Taxonomy" id="301880"/>
    <lineage>
        <taxon>Eukaryota</taxon>
        <taxon>Viridiplantae</taxon>
        <taxon>Streptophyta</taxon>
        <taxon>Embryophyta</taxon>
        <taxon>Tracheophyta</taxon>
        <taxon>Spermatophyta</taxon>
        <taxon>Magnoliopsida</taxon>
        <taxon>eudicotyledons</taxon>
        <taxon>Gunneridae</taxon>
        <taxon>Pentapetalae</taxon>
        <taxon>asterids</taxon>
        <taxon>campanulids</taxon>
        <taxon>Asterales</taxon>
        <taxon>Asteraceae</taxon>
        <taxon>Asteroideae</taxon>
        <taxon>Anthemideae</taxon>
        <taxon>Anthemidinae</taxon>
        <taxon>Tanacetum</taxon>
    </lineage>
</organism>
<comment type="caution">
    <text evidence="3">The sequence shown here is derived from an EMBL/GenBank/DDBJ whole genome shotgun (WGS) entry which is preliminary data.</text>
</comment>
<evidence type="ECO:0000256" key="1">
    <source>
        <dbReference type="SAM" id="Phobius"/>
    </source>
</evidence>
<protein>
    <submittedName>
        <fullName evidence="3">Uncharacterized protein</fullName>
    </submittedName>
</protein>
<evidence type="ECO:0000313" key="3">
    <source>
        <dbReference type="EMBL" id="GJS66035.1"/>
    </source>
</evidence>
<dbReference type="EMBL" id="BQNB010009621">
    <property type="protein sequence ID" value="GJS66035.1"/>
    <property type="molecule type" value="Genomic_DNA"/>
</dbReference>
<feature type="chain" id="PRO_5046225410" evidence="2">
    <location>
        <begin position="20"/>
        <end position="219"/>
    </location>
</feature>
<sequence length="219" mass="24205">MVTCSFLLVSCSVPPGLHGYCWSYHVLPGYVMIPSGRLLYISVLACCFWSQFCDGFVTVVARSTCVCDRPATVQGQNNNDFVTVVASLTIMGGSSDSFSDIFGHNFWSLMMVLVCSACFVRFCPLLLLVLSDMGRLTPLDLDYGFCQEPTHFQQDEFDVTCDHFMEPTGFEINMHFLRGSRSLLELISQKGSAWIEGKSLSSSILASGEACAYAFCHIN</sequence>
<feature type="transmembrane region" description="Helical" evidence="1">
    <location>
        <begin position="106"/>
        <end position="130"/>
    </location>
</feature>
<reference evidence="3" key="2">
    <citation type="submission" date="2022-01" db="EMBL/GenBank/DDBJ databases">
        <authorList>
            <person name="Yamashiro T."/>
            <person name="Shiraishi A."/>
            <person name="Satake H."/>
            <person name="Nakayama K."/>
        </authorList>
    </citation>
    <scope>NUCLEOTIDE SEQUENCE</scope>
</reference>
<feature type="signal peptide" evidence="2">
    <location>
        <begin position="1"/>
        <end position="19"/>
    </location>
</feature>
<accession>A0ABQ4XM42</accession>
<reference evidence="3" key="1">
    <citation type="journal article" date="2022" name="Int. J. Mol. Sci.">
        <title>Draft Genome of Tanacetum Coccineum: Genomic Comparison of Closely Related Tanacetum-Family Plants.</title>
        <authorList>
            <person name="Yamashiro T."/>
            <person name="Shiraishi A."/>
            <person name="Nakayama K."/>
            <person name="Satake H."/>
        </authorList>
    </citation>
    <scope>NUCLEOTIDE SEQUENCE</scope>
</reference>
<keyword evidence="1" id="KW-1133">Transmembrane helix</keyword>
<evidence type="ECO:0000313" key="4">
    <source>
        <dbReference type="Proteomes" id="UP001151760"/>
    </source>
</evidence>